<evidence type="ECO:0000313" key="1">
    <source>
        <dbReference type="EMBL" id="MCD7473027.1"/>
    </source>
</evidence>
<dbReference type="Proteomes" id="UP000823775">
    <property type="component" value="Unassembled WGS sequence"/>
</dbReference>
<reference evidence="1 2" key="1">
    <citation type="journal article" date="2021" name="BMC Genomics">
        <title>Datura genome reveals duplications of psychoactive alkaloid biosynthetic genes and high mutation rate following tissue culture.</title>
        <authorList>
            <person name="Rajewski A."/>
            <person name="Carter-House D."/>
            <person name="Stajich J."/>
            <person name="Litt A."/>
        </authorList>
    </citation>
    <scope>NUCLEOTIDE SEQUENCE [LARGE SCALE GENOMIC DNA]</scope>
    <source>
        <strain evidence="1">AR-01</strain>
    </source>
</reference>
<organism evidence="1 2">
    <name type="scientific">Datura stramonium</name>
    <name type="common">Jimsonweed</name>
    <name type="synonym">Common thornapple</name>
    <dbReference type="NCBI Taxonomy" id="4076"/>
    <lineage>
        <taxon>Eukaryota</taxon>
        <taxon>Viridiplantae</taxon>
        <taxon>Streptophyta</taxon>
        <taxon>Embryophyta</taxon>
        <taxon>Tracheophyta</taxon>
        <taxon>Spermatophyta</taxon>
        <taxon>Magnoliopsida</taxon>
        <taxon>eudicotyledons</taxon>
        <taxon>Gunneridae</taxon>
        <taxon>Pentapetalae</taxon>
        <taxon>asterids</taxon>
        <taxon>lamiids</taxon>
        <taxon>Solanales</taxon>
        <taxon>Solanaceae</taxon>
        <taxon>Solanoideae</taxon>
        <taxon>Datureae</taxon>
        <taxon>Datura</taxon>
    </lineage>
</organism>
<evidence type="ECO:0000313" key="2">
    <source>
        <dbReference type="Proteomes" id="UP000823775"/>
    </source>
</evidence>
<dbReference type="EMBL" id="JACEIK010001906">
    <property type="protein sequence ID" value="MCD7473027.1"/>
    <property type="molecule type" value="Genomic_DNA"/>
</dbReference>
<name>A0ABS8TR32_DATST</name>
<gene>
    <name evidence="1" type="ORF">HAX54_014570</name>
</gene>
<proteinExistence type="predicted"/>
<comment type="caution">
    <text evidence="1">The sequence shown here is derived from an EMBL/GenBank/DDBJ whole genome shotgun (WGS) entry which is preliminary data.</text>
</comment>
<accession>A0ABS8TR32</accession>
<protein>
    <submittedName>
        <fullName evidence="1">Uncharacterized protein</fullName>
    </submittedName>
</protein>
<sequence>MTSPHKLLFEVVHKMMIPREERRTEANYLDLTLMFQEQLASKDFDIAIMCTDHRDAIPLIYGKYAIDQETLKAEIASLKSALDMEKETNQENGRTGMSSLKILGGVISTRCHT</sequence>
<keyword evidence="2" id="KW-1185">Reference proteome</keyword>